<keyword evidence="2" id="KW-1185">Reference proteome</keyword>
<organism evidence="1 2">
    <name type="scientific">Streptomyces caelestis</name>
    <dbReference type="NCBI Taxonomy" id="36816"/>
    <lineage>
        <taxon>Bacteria</taxon>
        <taxon>Bacillati</taxon>
        <taxon>Actinomycetota</taxon>
        <taxon>Actinomycetes</taxon>
        <taxon>Kitasatosporales</taxon>
        <taxon>Streptomycetaceae</taxon>
        <taxon>Streptomyces</taxon>
    </lineage>
</organism>
<dbReference type="Gene3D" id="3.40.50.12780">
    <property type="entry name" value="N-terminal domain of ligase-like"/>
    <property type="match status" value="1"/>
</dbReference>
<dbReference type="PATRIC" id="fig|36816.3.peg.6657"/>
<protein>
    <submittedName>
        <fullName evidence="1">Arylcarboxylate reductase</fullName>
    </submittedName>
</protein>
<dbReference type="AlphaFoldDB" id="A0A0M9X6G3"/>
<gene>
    <name evidence="1" type="ORF">ADK41_30760</name>
</gene>
<evidence type="ECO:0000313" key="1">
    <source>
        <dbReference type="EMBL" id="KOT31777.1"/>
    </source>
</evidence>
<accession>A0A0M9X6G3</accession>
<comment type="caution">
    <text evidence="1">The sequence shown here is derived from an EMBL/GenBank/DDBJ whole genome shotgun (WGS) entry which is preliminary data.</text>
</comment>
<sequence length="369" mass="40934">MGRRVGLATGTEINDVTDPDVLVSKWLDADIDEWTRTVVRRTFDADTGSPYWLSRRERLAFDPYDITRHEELTAFGPFPLADLRSVDPADLVPRDVPRPLAGRVWDTGGTTGTPCRVYYTPAMLHHRAVWRRWSFVHEGFAPGRRWLQATPTGPHLIGHGVWEVADLHAGLVYAIDMDPRWVKRLIREGRPADVERYTGHLVDQITDALDQRGIDYLNTTPALFSALCRSAPERVAALAGARLSGTQINAAMYRDFRAALNGGICGISYGNTFGNAAFLGVPESGGTIPYMPNYPQVTMAVVRKDDWRTVVAPGANGQVRLTVLHDDLFLPNILERDQAARHLDAEWPCDGVADVRPLQIASAAPEGLY</sequence>
<proteinExistence type="predicted"/>
<dbReference type="RefSeq" id="WP_051843608.1">
    <property type="nucleotide sequence ID" value="NZ_LGCN01000233.1"/>
</dbReference>
<name>A0A0M9X6G3_9ACTN</name>
<dbReference type="Proteomes" id="UP000037773">
    <property type="component" value="Unassembled WGS sequence"/>
</dbReference>
<dbReference type="OrthoDB" id="179194at2"/>
<evidence type="ECO:0000313" key="2">
    <source>
        <dbReference type="Proteomes" id="UP000037773"/>
    </source>
</evidence>
<dbReference type="SUPFAM" id="SSF56801">
    <property type="entry name" value="Acetyl-CoA synthetase-like"/>
    <property type="match status" value="1"/>
</dbReference>
<dbReference type="EMBL" id="LGCN01000233">
    <property type="protein sequence ID" value="KOT31777.1"/>
    <property type="molecule type" value="Genomic_DNA"/>
</dbReference>
<reference evidence="1 2" key="1">
    <citation type="submission" date="2015-07" db="EMBL/GenBank/DDBJ databases">
        <authorList>
            <person name="Noorani M."/>
        </authorList>
    </citation>
    <scope>NUCLEOTIDE SEQUENCE [LARGE SCALE GENOMIC DNA]</scope>
    <source>
        <strain evidence="1 2">NRRL B-24567</strain>
    </source>
</reference>
<dbReference type="InterPro" id="IPR042099">
    <property type="entry name" value="ANL_N_sf"/>
</dbReference>